<dbReference type="SUPFAM" id="SSF81631">
    <property type="entry name" value="PAP/OAS1 substrate-binding domain"/>
    <property type="match status" value="1"/>
</dbReference>
<evidence type="ECO:0000313" key="2">
    <source>
        <dbReference type="Proteomes" id="UP000093199"/>
    </source>
</evidence>
<dbReference type="Gene3D" id="3.30.460.10">
    <property type="entry name" value="Beta Polymerase, domain 2"/>
    <property type="match status" value="1"/>
</dbReference>
<accession>A0A1C0Y584</accession>
<sequence>MAEKQILLSRLLEVVESEQMIRTVVLQQEEVIDETMATHAFYVLLVVNETFQAQIFFERLQRVLMPNMMLFPPAKHESAYLLLAQDGQQLHVKSLTEQQAHQLLEYEEYLRVLIDKDQFLASTTSPCISAPTNEQFTICCQQFWQGQQFALTSLQRQEHLPAIYYIEHKIRKPFMTMLLWSLSAQQSFSLTMNPTYNELESILNAEQYGMFVETFNLGTIEYVQHSLQTMRTFFQEATFTVSHTCHLAYPADEHAFYKKFPHIK</sequence>
<dbReference type="InterPro" id="IPR043519">
    <property type="entry name" value="NT_sf"/>
</dbReference>
<reference evidence="1 2" key="1">
    <citation type="submission" date="2016-07" db="EMBL/GenBank/DDBJ databases">
        <title>Caryophanon tenue genome sequencing.</title>
        <authorList>
            <person name="Verma A."/>
            <person name="Pal Y."/>
            <person name="Krishnamurthi S."/>
        </authorList>
    </citation>
    <scope>NUCLEOTIDE SEQUENCE [LARGE SCALE GENOMIC DNA]</scope>
    <source>
        <strain evidence="1 2">DSM 14152</strain>
    </source>
</reference>
<dbReference type="OrthoDB" id="9776406at2"/>
<dbReference type="STRING" id="33978.A6M13_07925"/>
<protein>
    <recommendedName>
        <fullName evidence="3">SseB protein C-terminal domain-containing protein</fullName>
    </recommendedName>
</protein>
<dbReference type="Pfam" id="PF04439">
    <property type="entry name" value="Adenyl_transf"/>
    <property type="match status" value="1"/>
</dbReference>
<dbReference type="Gene3D" id="1.20.120.330">
    <property type="entry name" value="Nucleotidyltransferases domain 2"/>
    <property type="match status" value="1"/>
</dbReference>
<evidence type="ECO:0008006" key="3">
    <source>
        <dbReference type="Google" id="ProtNLM"/>
    </source>
</evidence>
<organism evidence="1 2">
    <name type="scientific">Caryophanon tenue</name>
    <dbReference type="NCBI Taxonomy" id="33978"/>
    <lineage>
        <taxon>Bacteria</taxon>
        <taxon>Bacillati</taxon>
        <taxon>Bacillota</taxon>
        <taxon>Bacilli</taxon>
        <taxon>Bacillales</taxon>
        <taxon>Caryophanaceae</taxon>
        <taxon>Caryophanon</taxon>
    </lineage>
</organism>
<dbReference type="AlphaFoldDB" id="A0A1C0Y584"/>
<evidence type="ECO:0000313" key="1">
    <source>
        <dbReference type="EMBL" id="OCS82349.1"/>
    </source>
</evidence>
<comment type="caution">
    <text evidence="1">The sequence shown here is derived from an EMBL/GenBank/DDBJ whole genome shotgun (WGS) entry which is preliminary data.</text>
</comment>
<keyword evidence="2" id="KW-1185">Reference proteome</keyword>
<dbReference type="RefSeq" id="WP_066548829.1">
    <property type="nucleotide sequence ID" value="NZ_MASJ01000042.1"/>
</dbReference>
<proteinExistence type="predicted"/>
<dbReference type="Proteomes" id="UP000093199">
    <property type="component" value="Unassembled WGS sequence"/>
</dbReference>
<name>A0A1C0Y584_9BACL</name>
<dbReference type="EMBL" id="MASJ01000042">
    <property type="protein sequence ID" value="OCS82349.1"/>
    <property type="molecule type" value="Genomic_DNA"/>
</dbReference>
<gene>
    <name evidence="1" type="ORF">A6M13_07925</name>
</gene>
<dbReference type="InterPro" id="IPR007530">
    <property type="entry name" value="Aminoglycoside_adenylylTfrase"/>
</dbReference>